<dbReference type="EMBL" id="BGZK01000125">
    <property type="protein sequence ID" value="GBP21083.1"/>
    <property type="molecule type" value="Genomic_DNA"/>
</dbReference>
<feature type="transmembrane region" description="Helical" evidence="2">
    <location>
        <begin position="232"/>
        <end position="252"/>
    </location>
</feature>
<proteinExistence type="predicted"/>
<feature type="compositionally biased region" description="Basic and acidic residues" evidence="1">
    <location>
        <begin position="1"/>
        <end position="15"/>
    </location>
</feature>
<evidence type="ECO:0000313" key="3">
    <source>
        <dbReference type="EMBL" id="GBP21083.1"/>
    </source>
</evidence>
<keyword evidence="2" id="KW-0812">Transmembrane</keyword>
<feature type="compositionally biased region" description="Low complexity" evidence="1">
    <location>
        <begin position="57"/>
        <end position="73"/>
    </location>
</feature>
<comment type="caution">
    <text evidence="3">The sequence shown here is derived from an EMBL/GenBank/DDBJ whole genome shotgun (WGS) entry which is preliminary data.</text>
</comment>
<accession>A0A4C1U3W7</accession>
<name>A0A4C1U3W7_EUMVA</name>
<feature type="compositionally biased region" description="Basic and acidic residues" evidence="1">
    <location>
        <begin position="43"/>
        <end position="56"/>
    </location>
</feature>
<evidence type="ECO:0000256" key="1">
    <source>
        <dbReference type="SAM" id="MobiDB-lite"/>
    </source>
</evidence>
<dbReference type="AlphaFoldDB" id="A0A4C1U3W7"/>
<protein>
    <submittedName>
        <fullName evidence="3">Uncharacterized protein</fullName>
    </submittedName>
</protein>
<sequence length="260" mass="28918">MAYNRKAGEKKERSGSVKPSHYFTRRHSERQSFVRALRTYGTRAERNQREGLEHHAGPASGAPRPRAGGSSPARFRKQHPRLRFRGKIQVHFRAPSHGARATASLARPSAGAVSSIFVDRNGELRNLTYKNELVGIDLIPTAQASSFSSRHDACPEIVPARQTLLCPFCGGSRIQLMVELRCMDIQRIPLSFVPVEVILNTGPFGSDLGHTSILTPTHIRFRPQFRSQFRSLSYLFLVPFSIVFSVALSNPVSLSVTVLT</sequence>
<evidence type="ECO:0000256" key="2">
    <source>
        <dbReference type="SAM" id="Phobius"/>
    </source>
</evidence>
<feature type="region of interest" description="Disordered" evidence="1">
    <location>
        <begin position="1"/>
        <end position="80"/>
    </location>
</feature>
<keyword evidence="2" id="KW-1133">Transmembrane helix</keyword>
<evidence type="ECO:0000313" key="4">
    <source>
        <dbReference type="Proteomes" id="UP000299102"/>
    </source>
</evidence>
<reference evidence="3 4" key="1">
    <citation type="journal article" date="2019" name="Commun. Biol.">
        <title>The bagworm genome reveals a unique fibroin gene that provides high tensile strength.</title>
        <authorList>
            <person name="Kono N."/>
            <person name="Nakamura H."/>
            <person name="Ohtoshi R."/>
            <person name="Tomita M."/>
            <person name="Numata K."/>
            <person name="Arakawa K."/>
        </authorList>
    </citation>
    <scope>NUCLEOTIDE SEQUENCE [LARGE SCALE GENOMIC DNA]</scope>
</reference>
<keyword evidence="4" id="KW-1185">Reference proteome</keyword>
<gene>
    <name evidence="3" type="ORF">EVAR_11114_1</name>
</gene>
<keyword evidence="2" id="KW-0472">Membrane</keyword>
<dbReference type="Proteomes" id="UP000299102">
    <property type="component" value="Unassembled WGS sequence"/>
</dbReference>
<organism evidence="3 4">
    <name type="scientific">Eumeta variegata</name>
    <name type="common">Bagworm moth</name>
    <name type="synonym">Eumeta japonica</name>
    <dbReference type="NCBI Taxonomy" id="151549"/>
    <lineage>
        <taxon>Eukaryota</taxon>
        <taxon>Metazoa</taxon>
        <taxon>Ecdysozoa</taxon>
        <taxon>Arthropoda</taxon>
        <taxon>Hexapoda</taxon>
        <taxon>Insecta</taxon>
        <taxon>Pterygota</taxon>
        <taxon>Neoptera</taxon>
        <taxon>Endopterygota</taxon>
        <taxon>Lepidoptera</taxon>
        <taxon>Glossata</taxon>
        <taxon>Ditrysia</taxon>
        <taxon>Tineoidea</taxon>
        <taxon>Psychidae</taxon>
        <taxon>Oiketicinae</taxon>
        <taxon>Eumeta</taxon>
    </lineage>
</organism>